<keyword evidence="3" id="KW-0238">DNA-binding</keyword>
<dbReference type="InterPro" id="IPR001647">
    <property type="entry name" value="HTH_TetR"/>
</dbReference>
<dbReference type="PROSITE" id="PS01081">
    <property type="entry name" value="HTH_TETR_1"/>
    <property type="match status" value="1"/>
</dbReference>
<dbReference type="eggNOG" id="COG1309">
    <property type="taxonomic scope" value="Bacteria"/>
</dbReference>
<dbReference type="InterPro" id="IPR023772">
    <property type="entry name" value="DNA-bd_HTH_TetR-type_CS"/>
</dbReference>
<dbReference type="InterPro" id="IPR009057">
    <property type="entry name" value="Homeodomain-like_sf"/>
</dbReference>
<dbReference type="Gene3D" id="1.10.10.60">
    <property type="entry name" value="Homeodomain-like"/>
    <property type="match status" value="1"/>
</dbReference>
<keyword evidence="6" id="KW-1185">Reference proteome</keyword>
<evidence type="ECO:0000256" key="1">
    <source>
        <dbReference type="ARBA" id="ARBA00022491"/>
    </source>
</evidence>
<keyword evidence="1" id="KW-0678">Repressor</keyword>
<dbReference type="PRINTS" id="PR00400">
    <property type="entry name" value="TETREPRESSOR"/>
</dbReference>
<dbReference type="InterPro" id="IPR050109">
    <property type="entry name" value="HTH-type_TetR-like_transc_reg"/>
</dbReference>
<dbReference type="GeneID" id="58717764"/>
<dbReference type="PANTHER" id="PTHR30055">
    <property type="entry name" value="HTH-TYPE TRANSCRIPTIONAL REGULATOR RUTR"/>
    <property type="match status" value="1"/>
</dbReference>
<dbReference type="PANTHER" id="PTHR30055:SF151">
    <property type="entry name" value="TRANSCRIPTIONAL REGULATORY PROTEIN"/>
    <property type="match status" value="1"/>
</dbReference>
<keyword evidence="2" id="KW-0805">Transcription regulation</keyword>
<protein>
    <submittedName>
        <fullName evidence="5">Uncharacterized protein</fullName>
    </submittedName>
</protein>
<dbReference type="STRING" id="1552123.EP57_10320"/>
<dbReference type="EMBL" id="JNFA01000024">
    <property type="protein sequence ID" value="KGL40289.1"/>
    <property type="molecule type" value="Genomic_DNA"/>
</dbReference>
<evidence type="ECO:0000256" key="4">
    <source>
        <dbReference type="ARBA" id="ARBA00023163"/>
    </source>
</evidence>
<dbReference type="InterPro" id="IPR004111">
    <property type="entry name" value="Repressor_TetR_C"/>
</dbReference>
<dbReference type="InterPro" id="IPR036271">
    <property type="entry name" value="Tet_transcr_reg_TetR-rel_C_sf"/>
</dbReference>
<evidence type="ECO:0000313" key="6">
    <source>
        <dbReference type="Proteomes" id="UP000029844"/>
    </source>
</evidence>
<dbReference type="GO" id="GO:0000976">
    <property type="term" value="F:transcription cis-regulatory region binding"/>
    <property type="evidence" value="ECO:0007669"/>
    <property type="project" value="TreeGrafter"/>
</dbReference>
<evidence type="ECO:0000256" key="3">
    <source>
        <dbReference type="ARBA" id="ARBA00023125"/>
    </source>
</evidence>
<accession>A0A099W372</accession>
<dbReference type="RefSeq" id="WP_036086381.1">
    <property type="nucleotide sequence ID" value="NZ_CBCSHQ010000002.1"/>
</dbReference>
<evidence type="ECO:0000313" key="5">
    <source>
        <dbReference type="EMBL" id="KGL40289.1"/>
    </source>
</evidence>
<dbReference type="Proteomes" id="UP000029844">
    <property type="component" value="Unassembled WGS sequence"/>
</dbReference>
<proteinExistence type="predicted"/>
<dbReference type="GO" id="GO:0045892">
    <property type="term" value="P:negative regulation of DNA-templated transcription"/>
    <property type="evidence" value="ECO:0007669"/>
    <property type="project" value="InterPro"/>
</dbReference>
<organism evidence="5 6">
    <name type="scientific">Listeria booriae</name>
    <dbReference type="NCBI Taxonomy" id="1552123"/>
    <lineage>
        <taxon>Bacteria</taxon>
        <taxon>Bacillati</taxon>
        <taxon>Bacillota</taxon>
        <taxon>Bacilli</taxon>
        <taxon>Bacillales</taxon>
        <taxon>Listeriaceae</taxon>
        <taxon>Listeria</taxon>
    </lineage>
</organism>
<evidence type="ECO:0000256" key="2">
    <source>
        <dbReference type="ARBA" id="ARBA00023015"/>
    </source>
</evidence>
<dbReference type="PRINTS" id="PR00455">
    <property type="entry name" value="HTHTETR"/>
</dbReference>
<dbReference type="SUPFAM" id="SSF48498">
    <property type="entry name" value="Tetracyclin repressor-like, C-terminal domain"/>
    <property type="match status" value="1"/>
</dbReference>
<dbReference type="GO" id="GO:0046677">
    <property type="term" value="P:response to antibiotic"/>
    <property type="evidence" value="ECO:0007669"/>
    <property type="project" value="InterPro"/>
</dbReference>
<sequence>MSKKRNLTQEKIILASLEVLEKHGIQNLSMRKVADAMNVQAPALYWHFKNKQDLLQGLSSYISAQIALPDAELSWQDKARWLAMQSHQAMRAVPDGAEIMMKTIPIDKSRLNIIDCLFCAFFDAGFDEEQTLALCNLIDNYVTGIAIDETSQDRTLAEVGPDKIHGLFTSMFEREDMQHLRVIPAMKRHAEAHERFDLNFSFGLDVIIAGAEKILETTKGG</sequence>
<dbReference type="Pfam" id="PF02909">
    <property type="entry name" value="TetR_C_1"/>
    <property type="match status" value="1"/>
</dbReference>
<dbReference type="OrthoDB" id="166040at2"/>
<reference evidence="5 6" key="1">
    <citation type="submission" date="2014-05" db="EMBL/GenBank/DDBJ databases">
        <title>Novel Listeriaceae from food processing environments.</title>
        <authorList>
            <person name="den Bakker H.C."/>
        </authorList>
    </citation>
    <scope>NUCLEOTIDE SEQUENCE [LARGE SCALE GENOMIC DNA]</scope>
    <source>
        <strain evidence="5 6">FSL A5-0281</strain>
    </source>
</reference>
<dbReference type="Gene3D" id="1.10.357.10">
    <property type="entry name" value="Tetracycline Repressor, domain 2"/>
    <property type="match status" value="1"/>
</dbReference>
<dbReference type="GO" id="GO:0003700">
    <property type="term" value="F:DNA-binding transcription factor activity"/>
    <property type="evidence" value="ECO:0007669"/>
    <property type="project" value="TreeGrafter"/>
</dbReference>
<dbReference type="SUPFAM" id="SSF46689">
    <property type="entry name" value="Homeodomain-like"/>
    <property type="match status" value="1"/>
</dbReference>
<keyword evidence="4" id="KW-0804">Transcription</keyword>
<dbReference type="PROSITE" id="PS50977">
    <property type="entry name" value="HTH_TETR_2"/>
    <property type="match status" value="1"/>
</dbReference>
<dbReference type="Pfam" id="PF00440">
    <property type="entry name" value="TetR_N"/>
    <property type="match status" value="1"/>
</dbReference>
<gene>
    <name evidence="5" type="ORF">EP57_10320</name>
</gene>
<name>A0A099W372_9LIST</name>
<dbReference type="InterPro" id="IPR003012">
    <property type="entry name" value="Tet_transcr_reg_TetR"/>
</dbReference>
<dbReference type="AlphaFoldDB" id="A0A099W372"/>
<comment type="caution">
    <text evidence="5">The sequence shown here is derived from an EMBL/GenBank/DDBJ whole genome shotgun (WGS) entry which is preliminary data.</text>
</comment>